<evidence type="ECO:0000259" key="6">
    <source>
        <dbReference type="Pfam" id="PF01509"/>
    </source>
</evidence>
<dbReference type="InterPro" id="IPR032819">
    <property type="entry name" value="TruB_C"/>
</dbReference>
<dbReference type="PANTHER" id="PTHR13767:SF2">
    <property type="entry name" value="PSEUDOURIDYLATE SYNTHASE TRUB1"/>
    <property type="match status" value="1"/>
</dbReference>
<gene>
    <name evidence="5 8" type="primary">truB</name>
    <name evidence="8" type="ORF">CRD59_04295</name>
</gene>
<dbReference type="GO" id="GO:0003723">
    <property type="term" value="F:RNA binding"/>
    <property type="evidence" value="ECO:0007669"/>
    <property type="project" value="InterPro"/>
</dbReference>
<dbReference type="AlphaFoldDB" id="A0A366KDW2"/>
<dbReference type="CDD" id="cd02573">
    <property type="entry name" value="PseudoU_synth_EcTruB"/>
    <property type="match status" value="1"/>
</dbReference>
<accession>A0A366KDW2</accession>
<dbReference type="GO" id="GO:1990481">
    <property type="term" value="P:mRNA pseudouridine synthesis"/>
    <property type="evidence" value="ECO:0007669"/>
    <property type="project" value="TreeGrafter"/>
</dbReference>
<name>A0A366KDW2_9BIFI</name>
<dbReference type="GO" id="GO:0160148">
    <property type="term" value="F:tRNA pseudouridine(55) synthase activity"/>
    <property type="evidence" value="ECO:0007669"/>
    <property type="project" value="UniProtKB-EC"/>
</dbReference>
<evidence type="ECO:0000256" key="5">
    <source>
        <dbReference type="HAMAP-Rule" id="MF_01080"/>
    </source>
</evidence>
<dbReference type="EC" id="5.4.99.25" evidence="5"/>
<reference evidence="8 9" key="1">
    <citation type="submission" date="2017-10" db="EMBL/GenBank/DDBJ databases">
        <title>Bifidobacterium xylocopum sp. nov. and Bifidobacterium aemilianum sp. nov., from the carpenter bee (Xylocopa violacea) digestive tract.</title>
        <authorList>
            <person name="Alberoni D."/>
            <person name="Baffoni L."/>
            <person name="Di Gioia D."/>
            <person name="Gaggia F."/>
            <person name="Biavati B."/>
        </authorList>
    </citation>
    <scope>NUCLEOTIDE SEQUENCE [LARGE SCALE GENOMIC DNA]</scope>
    <source>
        <strain evidence="8 9">XV2</strain>
    </source>
</reference>
<protein>
    <recommendedName>
        <fullName evidence="5">tRNA pseudouridine synthase B</fullName>
        <ecNumber evidence="5">5.4.99.25</ecNumber>
    </recommendedName>
    <alternativeName>
        <fullName evidence="5">tRNA pseudouridine(55) synthase</fullName>
        <shortName evidence="5">Psi55 synthase</shortName>
    </alternativeName>
    <alternativeName>
        <fullName evidence="5">tRNA pseudouridylate synthase</fullName>
    </alternativeName>
    <alternativeName>
        <fullName evidence="5">tRNA-uridine isomerase</fullName>
    </alternativeName>
</protein>
<dbReference type="InterPro" id="IPR002501">
    <property type="entry name" value="PsdUridine_synth_N"/>
</dbReference>
<organism evidence="8 9">
    <name type="scientific">Bifidobacterium xylocopae</name>
    <dbReference type="NCBI Taxonomy" id="2493119"/>
    <lineage>
        <taxon>Bacteria</taxon>
        <taxon>Bacillati</taxon>
        <taxon>Actinomycetota</taxon>
        <taxon>Actinomycetes</taxon>
        <taxon>Bifidobacteriales</taxon>
        <taxon>Bifidobacteriaceae</taxon>
        <taxon>Bifidobacterium</taxon>
    </lineage>
</organism>
<dbReference type="InterPro" id="IPR020103">
    <property type="entry name" value="PsdUridine_synth_cat_dom_sf"/>
</dbReference>
<comment type="caution">
    <text evidence="8">The sequence shown here is derived from an EMBL/GenBank/DDBJ whole genome shotgun (WGS) entry which is preliminary data.</text>
</comment>
<evidence type="ECO:0000256" key="3">
    <source>
        <dbReference type="ARBA" id="ARBA00022694"/>
    </source>
</evidence>
<dbReference type="Proteomes" id="UP000252345">
    <property type="component" value="Unassembled WGS sequence"/>
</dbReference>
<evidence type="ECO:0000313" key="9">
    <source>
        <dbReference type="Proteomes" id="UP000252345"/>
    </source>
</evidence>
<proteinExistence type="inferred from homology"/>
<dbReference type="Gene3D" id="3.30.2350.10">
    <property type="entry name" value="Pseudouridine synthase"/>
    <property type="match status" value="1"/>
</dbReference>
<evidence type="ECO:0000313" key="8">
    <source>
        <dbReference type="EMBL" id="RBP99422.1"/>
    </source>
</evidence>
<comment type="catalytic activity">
    <reaction evidence="1 5">
        <text>uridine(55) in tRNA = pseudouridine(55) in tRNA</text>
        <dbReference type="Rhea" id="RHEA:42532"/>
        <dbReference type="Rhea" id="RHEA-COMP:10101"/>
        <dbReference type="Rhea" id="RHEA-COMP:10102"/>
        <dbReference type="ChEBI" id="CHEBI:65314"/>
        <dbReference type="ChEBI" id="CHEBI:65315"/>
        <dbReference type="EC" id="5.4.99.25"/>
    </reaction>
</comment>
<evidence type="ECO:0000256" key="4">
    <source>
        <dbReference type="ARBA" id="ARBA00023235"/>
    </source>
</evidence>
<dbReference type="NCBIfam" id="TIGR00431">
    <property type="entry name" value="TruB"/>
    <property type="match status" value="1"/>
</dbReference>
<sequence>MHSGILIVDKPQGMTSHDLVAAVRSRLGLRRVGHAGTLDPMATGALIIGFGQATRLLNVIVGHDKTYETTIRLGQATDTDDADGELLAAGPGVAARVRALSRQQVEQAIREHYTGPIQQVPNAYSAIKVEGRRAYDLARQGQEVRLKARGVTISEFALLGYEPTQARDGSPVVDIRARVTCSSGTYIRALGRDLGRELGVGGHLTVLRRTRVGRFDLADPGLAPRVLTARAVDHTYTDREGRTVTRPKASLDQDRREIQSRALDLVEGARLTMPTIAVDRAQTQTLQHGGFLDLHLDGPTAAITGAQTGVQERLVSILVPRNSRQAKPSAVFALDEA</sequence>
<dbReference type="SUPFAM" id="SSF55120">
    <property type="entry name" value="Pseudouridine synthase"/>
    <property type="match status" value="1"/>
</dbReference>
<dbReference type="PANTHER" id="PTHR13767">
    <property type="entry name" value="TRNA-PSEUDOURIDINE SYNTHASE"/>
    <property type="match status" value="1"/>
</dbReference>
<dbReference type="EMBL" id="PDCH01000006">
    <property type="protein sequence ID" value="RBP99422.1"/>
    <property type="molecule type" value="Genomic_DNA"/>
</dbReference>
<dbReference type="RefSeq" id="WP_113853432.1">
    <property type="nucleotide sequence ID" value="NZ_PDCH01000006.1"/>
</dbReference>
<keyword evidence="9" id="KW-1185">Reference proteome</keyword>
<keyword evidence="3 5" id="KW-0819">tRNA processing</keyword>
<feature type="domain" description="Pseudouridine synthase II N-terminal" evidence="6">
    <location>
        <begin position="24"/>
        <end position="187"/>
    </location>
</feature>
<dbReference type="GO" id="GO:0031119">
    <property type="term" value="P:tRNA pseudouridine synthesis"/>
    <property type="evidence" value="ECO:0007669"/>
    <property type="project" value="UniProtKB-UniRule"/>
</dbReference>
<feature type="domain" description="tRNA pseudouridylate synthase B C-terminal" evidence="7">
    <location>
        <begin position="188"/>
        <end position="218"/>
    </location>
</feature>
<comment type="function">
    <text evidence="5">Responsible for synthesis of pseudouridine from uracil-55 in the psi GC loop of transfer RNAs.</text>
</comment>
<dbReference type="HAMAP" id="MF_01080">
    <property type="entry name" value="TruB_bact"/>
    <property type="match status" value="1"/>
</dbReference>
<dbReference type="Pfam" id="PF16198">
    <property type="entry name" value="TruB_C_2"/>
    <property type="match status" value="1"/>
</dbReference>
<dbReference type="InterPro" id="IPR014780">
    <property type="entry name" value="tRNA_psdUridine_synth_TruB"/>
</dbReference>
<evidence type="ECO:0000256" key="1">
    <source>
        <dbReference type="ARBA" id="ARBA00000385"/>
    </source>
</evidence>
<comment type="similarity">
    <text evidence="2 5">Belongs to the pseudouridine synthase TruB family. Type 1 subfamily.</text>
</comment>
<evidence type="ECO:0000256" key="2">
    <source>
        <dbReference type="ARBA" id="ARBA00005642"/>
    </source>
</evidence>
<evidence type="ECO:0000259" key="7">
    <source>
        <dbReference type="Pfam" id="PF16198"/>
    </source>
</evidence>
<dbReference type="OrthoDB" id="9802309at2"/>
<dbReference type="Pfam" id="PF01509">
    <property type="entry name" value="TruB_N"/>
    <property type="match status" value="1"/>
</dbReference>
<feature type="active site" description="Nucleophile" evidence="5">
    <location>
        <position position="39"/>
    </location>
</feature>
<keyword evidence="4 5" id="KW-0413">Isomerase</keyword>